<name>A0A8J6GFV7_MICOH</name>
<reference evidence="3" key="1">
    <citation type="submission" date="2020-03" db="EMBL/GenBank/DDBJ databases">
        <title>Studies in the Genomics of Life Span.</title>
        <authorList>
            <person name="Glass D."/>
        </authorList>
    </citation>
    <scope>NUCLEOTIDE SEQUENCE</scope>
    <source>
        <strain evidence="3">LTLLF</strain>
        <tissue evidence="3">Muscle</tissue>
    </source>
</reference>
<dbReference type="EMBL" id="JAATJU010022622">
    <property type="protein sequence ID" value="KAH0510076.1"/>
    <property type="molecule type" value="Genomic_DNA"/>
</dbReference>
<sequence>MGAKNRTKLDADYSHNEDHRVAALTMKIKLCSFSGHEIYPGHGRHYTRNNGKVFQFLNGKCEFAFLSKRNPWQINCTAFYRRKHKDGQ</sequence>
<dbReference type="GO" id="GO:0003729">
    <property type="term" value="F:mRNA binding"/>
    <property type="evidence" value="ECO:0007669"/>
    <property type="project" value="TreeGrafter"/>
</dbReference>
<dbReference type="CDD" id="cd00472">
    <property type="entry name" value="Ribosomal_L24e_L24"/>
    <property type="match status" value="1"/>
</dbReference>
<dbReference type="SUPFAM" id="SSF57716">
    <property type="entry name" value="Glucocorticoid receptor-like (DNA-binding domain)"/>
    <property type="match status" value="1"/>
</dbReference>
<dbReference type="SMART" id="SM00746">
    <property type="entry name" value="TRASH"/>
    <property type="match status" value="1"/>
</dbReference>
<dbReference type="PANTHER" id="PTHR10792">
    <property type="entry name" value="60S RIBOSOMAL PROTEIN L24"/>
    <property type="match status" value="1"/>
</dbReference>
<dbReference type="GO" id="GO:0003735">
    <property type="term" value="F:structural constituent of ribosome"/>
    <property type="evidence" value="ECO:0007669"/>
    <property type="project" value="InterPro"/>
</dbReference>
<dbReference type="GO" id="GO:0002181">
    <property type="term" value="P:cytoplasmic translation"/>
    <property type="evidence" value="ECO:0007669"/>
    <property type="project" value="TreeGrafter"/>
</dbReference>
<dbReference type="Proteomes" id="UP000710432">
    <property type="component" value="Unassembled WGS sequence"/>
</dbReference>
<evidence type="ECO:0000259" key="2">
    <source>
        <dbReference type="SMART" id="SM00746"/>
    </source>
</evidence>
<dbReference type="Pfam" id="PF01246">
    <property type="entry name" value="Ribosomal_L24e"/>
    <property type="match status" value="1"/>
</dbReference>
<dbReference type="InterPro" id="IPR011017">
    <property type="entry name" value="TRASH_dom"/>
</dbReference>
<dbReference type="InterPro" id="IPR056366">
    <property type="entry name" value="Ribosomal_eL24"/>
</dbReference>
<proteinExistence type="inferred from homology"/>
<protein>
    <submittedName>
        <fullName evidence="3">60S ribosomal protein L24</fullName>
    </submittedName>
</protein>
<dbReference type="InterPro" id="IPR000988">
    <property type="entry name" value="Ribosomal_eL24-rel_N"/>
</dbReference>
<dbReference type="InterPro" id="IPR038630">
    <property type="entry name" value="L24e/L24_sf"/>
</dbReference>
<dbReference type="AlphaFoldDB" id="A0A8J6GFV7"/>
<gene>
    <name evidence="3" type="ORF">LTLLF_156695</name>
</gene>
<keyword evidence="3" id="KW-0687">Ribonucleoprotein</keyword>
<evidence type="ECO:0000256" key="1">
    <source>
        <dbReference type="ARBA" id="ARBA00005647"/>
    </source>
</evidence>
<feature type="domain" description="TRASH" evidence="2">
    <location>
        <begin position="31"/>
        <end position="69"/>
    </location>
</feature>
<accession>A0A8J6GFV7</accession>
<comment type="caution">
    <text evidence="3">The sequence shown here is derived from an EMBL/GenBank/DDBJ whole genome shotgun (WGS) entry which is preliminary data.</text>
</comment>
<comment type="similarity">
    <text evidence="1">Belongs to the eukaryotic ribosomal protein eL24 family.</text>
</comment>
<evidence type="ECO:0000313" key="3">
    <source>
        <dbReference type="EMBL" id="KAH0510076.1"/>
    </source>
</evidence>
<keyword evidence="3" id="KW-0689">Ribosomal protein</keyword>
<organism evidence="3 4">
    <name type="scientific">Microtus ochrogaster</name>
    <name type="common">Prairie vole</name>
    <dbReference type="NCBI Taxonomy" id="79684"/>
    <lineage>
        <taxon>Eukaryota</taxon>
        <taxon>Metazoa</taxon>
        <taxon>Chordata</taxon>
        <taxon>Craniata</taxon>
        <taxon>Vertebrata</taxon>
        <taxon>Euteleostomi</taxon>
        <taxon>Mammalia</taxon>
        <taxon>Eutheria</taxon>
        <taxon>Euarchontoglires</taxon>
        <taxon>Glires</taxon>
        <taxon>Rodentia</taxon>
        <taxon>Myomorpha</taxon>
        <taxon>Muroidea</taxon>
        <taxon>Cricetidae</taxon>
        <taxon>Arvicolinae</taxon>
        <taxon>Microtus</taxon>
    </lineage>
</organism>
<dbReference type="GO" id="GO:0022625">
    <property type="term" value="C:cytosolic large ribosomal subunit"/>
    <property type="evidence" value="ECO:0007669"/>
    <property type="project" value="TreeGrafter"/>
</dbReference>
<dbReference type="Gene3D" id="2.30.170.20">
    <property type="entry name" value="Ribosomal protein L24e"/>
    <property type="match status" value="1"/>
</dbReference>
<dbReference type="PANTHER" id="PTHR10792:SF44">
    <property type="entry name" value="LARGE RIBOSOMAL SUBUNIT PROTEIN EL24"/>
    <property type="match status" value="1"/>
</dbReference>
<evidence type="ECO:0000313" key="4">
    <source>
        <dbReference type="Proteomes" id="UP000710432"/>
    </source>
</evidence>